<proteinExistence type="predicted"/>
<keyword evidence="3" id="KW-1185">Reference proteome</keyword>
<dbReference type="PROSITE" id="PS51257">
    <property type="entry name" value="PROKAR_LIPOPROTEIN"/>
    <property type="match status" value="1"/>
</dbReference>
<evidence type="ECO:0008006" key="4">
    <source>
        <dbReference type="Google" id="ProtNLM"/>
    </source>
</evidence>
<feature type="chain" id="PRO_5016807969" description="Polysaccharide lyase-like protein" evidence="1">
    <location>
        <begin position="19"/>
        <end position="293"/>
    </location>
</feature>
<accession>A0A346NSN3</accession>
<evidence type="ECO:0000313" key="2">
    <source>
        <dbReference type="EMBL" id="AXR08540.1"/>
    </source>
</evidence>
<evidence type="ECO:0000256" key="1">
    <source>
        <dbReference type="SAM" id="SignalP"/>
    </source>
</evidence>
<keyword evidence="1" id="KW-0732">Signal</keyword>
<organism evidence="2 3">
    <name type="scientific">Salinimonas sediminis</name>
    <dbReference type="NCBI Taxonomy" id="2303538"/>
    <lineage>
        <taxon>Bacteria</taxon>
        <taxon>Pseudomonadati</taxon>
        <taxon>Pseudomonadota</taxon>
        <taxon>Gammaproteobacteria</taxon>
        <taxon>Alteromonadales</taxon>
        <taxon>Alteromonadaceae</taxon>
        <taxon>Alteromonas/Salinimonas group</taxon>
        <taxon>Salinimonas</taxon>
    </lineage>
</organism>
<feature type="signal peptide" evidence="1">
    <location>
        <begin position="1"/>
        <end position="18"/>
    </location>
</feature>
<dbReference type="Proteomes" id="UP000262073">
    <property type="component" value="Chromosome"/>
</dbReference>
<dbReference type="KEGG" id="salm:D0Y50_14250"/>
<dbReference type="OrthoDB" id="5724550at2"/>
<dbReference type="EMBL" id="CP031769">
    <property type="protein sequence ID" value="AXR08540.1"/>
    <property type="molecule type" value="Genomic_DNA"/>
</dbReference>
<reference evidence="2 3" key="1">
    <citation type="submission" date="2018-08" db="EMBL/GenBank/DDBJ databases">
        <title>Salinimonas sediminis sp. nov., a piezophilic bacterium isolated from a deep-sea sediment sample from the New Britain Trench.</title>
        <authorList>
            <person name="Cao J."/>
        </authorList>
    </citation>
    <scope>NUCLEOTIDE SEQUENCE [LARGE SCALE GENOMIC DNA]</scope>
    <source>
        <strain evidence="2 3">N102</strain>
    </source>
</reference>
<protein>
    <recommendedName>
        <fullName evidence="4">Polysaccharide lyase-like protein</fullName>
    </recommendedName>
</protein>
<sequence length="293" mass="31789">MRAMYLVAGIILAMAALAGCGVNSVDVPGEKQPHQNANSWRVVDNFEQPDALAQWYIRDVDNQTSPYIAQPQVATIVSEAGCCRHYLKKAAQDGVTGNRKALSYRALPTAVKVGQVSTLFLRINVEAFPNNHSFGLSNLHPVQIDTANYDAFEPMLRITDKPESDGSINNGTLMVSTGHKNYARIGGAENGQADPLVPGTWYAIWVVINNRPAQAGGQTFDVYMRGGEFSHQQKVYSGGLFRMQRAQPLGYFITIANTGPAEAPYGNGGVRYDEIYLSAGINLALPAEVKAPL</sequence>
<gene>
    <name evidence="2" type="ORF">D0Y50_14250</name>
</gene>
<name>A0A346NSN3_9ALTE</name>
<evidence type="ECO:0000313" key="3">
    <source>
        <dbReference type="Proteomes" id="UP000262073"/>
    </source>
</evidence>
<dbReference type="AlphaFoldDB" id="A0A346NSN3"/>